<feature type="transmembrane region" description="Helical" evidence="8">
    <location>
        <begin position="166"/>
        <end position="192"/>
    </location>
</feature>
<feature type="transmembrane region" description="Helical" evidence="8">
    <location>
        <begin position="92"/>
        <end position="113"/>
    </location>
</feature>
<organism evidence="9 10">
    <name type="scientific">Larkinella punicea</name>
    <dbReference type="NCBI Taxonomy" id="2315727"/>
    <lineage>
        <taxon>Bacteria</taxon>
        <taxon>Pseudomonadati</taxon>
        <taxon>Bacteroidota</taxon>
        <taxon>Cytophagia</taxon>
        <taxon>Cytophagales</taxon>
        <taxon>Spirosomataceae</taxon>
        <taxon>Larkinella</taxon>
    </lineage>
</organism>
<keyword evidence="5 8" id="KW-1133">Transmembrane helix</keyword>
<feature type="transmembrane region" description="Helical" evidence="8">
    <location>
        <begin position="204"/>
        <end position="224"/>
    </location>
</feature>
<keyword evidence="4 8" id="KW-0812">Transmembrane</keyword>
<comment type="caution">
    <text evidence="9">The sequence shown here is derived from an EMBL/GenBank/DDBJ whole genome shotgun (WGS) entry which is preliminary data.</text>
</comment>
<evidence type="ECO:0000256" key="1">
    <source>
        <dbReference type="ARBA" id="ARBA00004651"/>
    </source>
</evidence>
<evidence type="ECO:0000256" key="3">
    <source>
        <dbReference type="ARBA" id="ARBA00022679"/>
    </source>
</evidence>
<evidence type="ECO:0000313" key="10">
    <source>
        <dbReference type="Proteomes" id="UP000253383"/>
    </source>
</evidence>
<feature type="transmembrane region" description="Helical" evidence="8">
    <location>
        <begin position="359"/>
        <end position="376"/>
    </location>
</feature>
<comment type="subcellular location">
    <subcellularLocation>
        <location evidence="1">Cell membrane</location>
        <topology evidence="1">Multi-pass membrane protein</topology>
    </subcellularLocation>
</comment>
<feature type="transmembrane region" description="Helical" evidence="8">
    <location>
        <begin position="282"/>
        <end position="300"/>
    </location>
</feature>
<evidence type="ECO:0000256" key="8">
    <source>
        <dbReference type="SAM" id="Phobius"/>
    </source>
</evidence>
<feature type="transmembrane region" description="Helical" evidence="8">
    <location>
        <begin position="382"/>
        <end position="402"/>
    </location>
</feature>
<dbReference type="AlphaFoldDB" id="A0A368JI89"/>
<comment type="similarity">
    <text evidence="7">Belongs to the glycosyltransferase 87 family.</text>
</comment>
<keyword evidence="6 8" id="KW-0472">Membrane</keyword>
<accession>A0A368JI89</accession>
<keyword evidence="2" id="KW-1003">Cell membrane</keyword>
<reference evidence="9 10" key="1">
    <citation type="submission" date="2018-07" db="EMBL/GenBank/DDBJ databases">
        <title>Genome analysis of Larkinella rosea.</title>
        <authorList>
            <person name="Zhou Z."/>
            <person name="Wang G."/>
        </authorList>
    </citation>
    <scope>NUCLEOTIDE SEQUENCE [LARGE SCALE GENOMIC DNA]</scope>
    <source>
        <strain evidence="10">zzj9</strain>
    </source>
</reference>
<name>A0A368JI89_9BACT</name>
<proteinExistence type="inferred from homology"/>
<dbReference type="GO" id="GO:0005886">
    <property type="term" value="C:plasma membrane"/>
    <property type="evidence" value="ECO:0007669"/>
    <property type="project" value="UniProtKB-SubCell"/>
</dbReference>
<evidence type="ECO:0000256" key="7">
    <source>
        <dbReference type="ARBA" id="ARBA00024033"/>
    </source>
</evidence>
<evidence type="ECO:0000256" key="5">
    <source>
        <dbReference type="ARBA" id="ARBA00022989"/>
    </source>
</evidence>
<evidence type="ECO:0000313" key="9">
    <source>
        <dbReference type="EMBL" id="RCR67379.1"/>
    </source>
</evidence>
<evidence type="ECO:0000256" key="6">
    <source>
        <dbReference type="ARBA" id="ARBA00023136"/>
    </source>
</evidence>
<sequence length="422" mass="47305">MVSVKVKETVFKWVAGAMGILLLSYGFLLWQRKATAPPADMKLYFSVSTQLSEGKIPYRDFTVEYPPLALLPLAIPHLLTAGLTLDYRAYSLLYLLETFLLLLLIAFTLQQVARLWPESLSPWRLLAVYLLLVILSKDFVFWRYDLFPAWLTLLALLAVLKKQPLLAGMWIGLAIMAKLYPVILVPVMLVYYLAGQQYRASVRLVAGTGLAVALVLLPVVLLSGNQVFSFLTYHQLRGLQIESVAAGLVLLGHLTDLTRVSTEFNYGAFHLEASGVGPVLKALPVVFLAAFSGLLALGWFRFRREYGQTGTVSADSLLRFLLGALLVFISTNKVFSPQYLIWLLPFVLFLPVKQIAWMGFIFLLTTLVYPVFYGQLVDPTVFGVLLLTARNGFFLFFFVYILRKKRPSSSLPNLSPTLYPNG</sequence>
<dbReference type="Pfam" id="PF09594">
    <property type="entry name" value="GT87"/>
    <property type="match status" value="1"/>
</dbReference>
<feature type="transmembrane region" description="Helical" evidence="8">
    <location>
        <begin position="12"/>
        <end position="30"/>
    </location>
</feature>
<dbReference type="InterPro" id="IPR018584">
    <property type="entry name" value="GT87"/>
</dbReference>
<dbReference type="EMBL" id="QOWE01000019">
    <property type="protein sequence ID" value="RCR67379.1"/>
    <property type="molecule type" value="Genomic_DNA"/>
</dbReference>
<protein>
    <submittedName>
        <fullName evidence="9">DUF2029 domain-containing protein</fullName>
    </submittedName>
</protein>
<dbReference type="GO" id="GO:0016758">
    <property type="term" value="F:hexosyltransferase activity"/>
    <property type="evidence" value="ECO:0007669"/>
    <property type="project" value="InterPro"/>
</dbReference>
<gene>
    <name evidence="9" type="ORF">DUE52_21475</name>
</gene>
<dbReference type="OrthoDB" id="581198at2"/>
<keyword evidence="10" id="KW-1185">Reference proteome</keyword>
<evidence type="ECO:0000256" key="4">
    <source>
        <dbReference type="ARBA" id="ARBA00022692"/>
    </source>
</evidence>
<dbReference type="Proteomes" id="UP000253383">
    <property type="component" value="Unassembled WGS sequence"/>
</dbReference>
<keyword evidence="3" id="KW-0808">Transferase</keyword>
<evidence type="ECO:0000256" key="2">
    <source>
        <dbReference type="ARBA" id="ARBA00022475"/>
    </source>
</evidence>
<feature type="transmembrane region" description="Helical" evidence="8">
    <location>
        <begin position="119"/>
        <end position="135"/>
    </location>
</feature>